<dbReference type="Gene3D" id="2.20.25.240">
    <property type="match status" value="1"/>
</dbReference>
<dbReference type="OrthoDB" id="7086994at2759"/>
<dbReference type="Proteomes" id="UP000789524">
    <property type="component" value="Unassembled WGS sequence"/>
</dbReference>
<dbReference type="InterPro" id="IPR007588">
    <property type="entry name" value="Znf_FLYWCH"/>
</dbReference>
<reference evidence="5" key="1">
    <citation type="submission" date="2021-09" db="EMBL/GenBank/DDBJ databases">
        <authorList>
            <person name="Martin H S."/>
        </authorList>
    </citation>
    <scope>NUCLEOTIDE SEQUENCE</scope>
</reference>
<proteinExistence type="predicted"/>
<dbReference type="AlphaFoldDB" id="A0A8J2R1E0"/>
<dbReference type="Pfam" id="PF04500">
    <property type="entry name" value="FLYWCH"/>
    <property type="match status" value="1"/>
</dbReference>
<evidence type="ECO:0000259" key="4">
    <source>
        <dbReference type="Pfam" id="PF04500"/>
    </source>
</evidence>
<feature type="domain" description="FLYWCH-type" evidence="4">
    <location>
        <begin position="35"/>
        <end position="87"/>
    </location>
</feature>
<organism evidence="5 6">
    <name type="scientific">Danaus chrysippus</name>
    <name type="common">African queen</name>
    <dbReference type="NCBI Taxonomy" id="151541"/>
    <lineage>
        <taxon>Eukaryota</taxon>
        <taxon>Metazoa</taxon>
        <taxon>Ecdysozoa</taxon>
        <taxon>Arthropoda</taxon>
        <taxon>Hexapoda</taxon>
        <taxon>Insecta</taxon>
        <taxon>Pterygota</taxon>
        <taxon>Neoptera</taxon>
        <taxon>Endopterygota</taxon>
        <taxon>Lepidoptera</taxon>
        <taxon>Glossata</taxon>
        <taxon>Ditrysia</taxon>
        <taxon>Papilionoidea</taxon>
        <taxon>Nymphalidae</taxon>
        <taxon>Danainae</taxon>
        <taxon>Danaini</taxon>
        <taxon>Danaina</taxon>
        <taxon>Danaus</taxon>
        <taxon>Anosia</taxon>
    </lineage>
</organism>
<evidence type="ECO:0000256" key="2">
    <source>
        <dbReference type="ARBA" id="ARBA00022771"/>
    </source>
</evidence>
<keyword evidence="1" id="KW-0479">Metal-binding</keyword>
<evidence type="ECO:0000256" key="1">
    <source>
        <dbReference type="ARBA" id="ARBA00022723"/>
    </source>
</evidence>
<comment type="caution">
    <text evidence="5">The sequence shown here is derived from an EMBL/GenBank/DDBJ whole genome shotgun (WGS) entry which is preliminary data.</text>
</comment>
<name>A0A8J2R1E0_9NEOP</name>
<protein>
    <submittedName>
        <fullName evidence="5">(African queen) hypothetical protein</fullName>
    </submittedName>
</protein>
<accession>A0A8J2R1E0</accession>
<evidence type="ECO:0000313" key="5">
    <source>
        <dbReference type="EMBL" id="CAG9580010.1"/>
    </source>
</evidence>
<sequence>MTTTPPTSPTLVLQQCREDVAARNRRDELVQCVPTKKGHLLLYKGYTYVFKSRLQCGAEQWYCSYRQKTGCISVINMQTYGVQVHNNTLNNNTLGGNKNIVTTDKL</sequence>
<keyword evidence="2" id="KW-0863">Zinc-finger</keyword>
<keyword evidence="6" id="KW-1185">Reference proteome</keyword>
<gene>
    <name evidence="5" type="ORF">DCHRY22_LOCUS13492</name>
</gene>
<dbReference type="EMBL" id="CAKASE010000079">
    <property type="protein sequence ID" value="CAG9580010.1"/>
    <property type="molecule type" value="Genomic_DNA"/>
</dbReference>
<keyword evidence="3" id="KW-0862">Zinc</keyword>
<evidence type="ECO:0000313" key="6">
    <source>
        <dbReference type="Proteomes" id="UP000789524"/>
    </source>
</evidence>
<dbReference type="GO" id="GO:0008270">
    <property type="term" value="F:zinc ion binding"/>
    <property type="evidence" value="ECO:0007669"/>
    <property type="project" value="UniProtKB-KW"/>
</dbReference>
<evidence type="ECO:0000256" key="3">
    <source>
        <dbReference type="ARBA" id="ARBA00022833"/>
    </source>
</evidence>